<dbReference type="OrthoDB" id="2280880at2759"/>
<evidence type="ECO:0000313" key="2">
    <source>
        <dbReference type="Proteomes" id="UP000077315"/>
    </source>
</evidence>
<dbReference type="EMBL" id="KV441027">
    <property type="protein sequence ID" value="OAD65860.1"/>
    <property type="molecule type" value="Genomic_DNA"/>
</dbReference>
<sequence>MAAIQSDQDDMSTVNAIANSGAQTIVIGSLEDIQVFAEICEPNKRQRNHISHDGYINSDIISDDSDDPTSILSGSSYVVPEVDDAPCSYICKMGMPELDSSNIPSSPIEIADSQLAALVVDAQPLASNNSMHPLDVVNRLRLESFLSDFKYVIPKLAIFYYLCLKYSSA</sequence>
<organism evidence="1 2">
    <name type="scientific">Phycomyces blakesleeanus (strain ATCC 8743b / DSM 1359 / FGSC 10004 / NBRC 33097 / NRRL 1555)</name>
    <dbReference type="NCBI Taxonomy" id="763407"/>
    <lineage>
        <taxon>Eukaryota</taxon>
        <taxon>Fungi</taxon>
        <taxon>Fungi incertae sedis</taxon>
        <taxon>Mucoromycota</taxon>
        <taxon>Mucoromycotina</taxon>
        <taxon>Mucoromycetes</taxon>
        <taxon>Mucorales</taxon>
        <taxon>Phycomycetaceae</taxon>
        <taxon>Phycomyces</taxon>
    </lineage>
</organism>
<reference evidence="2" key="1">
    <citation type="submission" date="2015-06" db="EMBL/GenBank/DDBJ databases">
        <title>Expansion of signal transduction pathways in fungi by whole-genome duplication.</title>
        <authorList>
            <consortium name="DOE Joint Genome Institute"/>
            <person name="Corrochano L.M."/>
            <person name="Kuo A."/>
            <person name="Marcet-Houben M."/>
            <person name="Polaino S."/>
            <person name="Salamov A."/>
            <person name="Villalobos J.M."/>
            <person name="Alvarez M.I."/>
            <person name="Avalos J."/>
            <person name="Benito E.P."/>
            <person name="Benoit I."/>
            <person name="Burger G."/>
            <person name="Camino L.P."/>
            <person name="Canovas D."/>
            <person name="Cerda-Olmedo E."/>
            <person name="Cheng J.-F."/>
            <person name="Dominguez A."/>
            <person name="Elias M."/>
            <person name="Eslava A.P."/>
            <person name="Glaser F."/>
            <person name="Grimwood J."/>
            <person name="Gutierrez G."/>
            <person name="Heitman J."/>
            <person name="Henrissat B."/>
            <person name="Iturriaga E.A."/>
            <person name="Lang B.F."/>
            <person name="Lavin J.L."/>
            <person name="Lee S."/>
            <person name="Li W."/>
            <person name="Lindquist E."/>
            <person name="Lopez-Garcia S."/>
            <person name="Luque E.M."/>
            <person name="Marcos A.T."/>
            <person name="Martin J."/>
            <person name="McCluskey K."/>
            <person name="Medina H.R."/>
            <person name="Miralles-Duran A."/>
            <person name="Miyazaki A."/>
            <person name="Munoz-Torres E."/>
            <person name="Oguiza J.A."/>
            <person name="Ohm R."/>
            <person name="Olmedo M."/>
            <person name="Orejas M."/>
            <person name="Ortiz-Castellanos L."/>
            <person name="Pisabarro A.G."/>
            <person name="Rodriguez-Romero J."/>
            <person name="Ruiz-Herrera J."/>
            <person name="Ruiz-Vazquez R."/>
            <person name="Sanz C."/>
            <person name="Schackwitz W."/>
            <person name="Schmutz J."/>
            <person name="Shahriari M."/>
            <person name="Shelest E."/>
            <person name="Silva-Franco F."/>
            <person name="Soanes D."/>
            <person name="Syed K."/>
            <person name="Tagua V.G."/>
            <person name="Talbot N.J."/>
            <person name="Thon M."/>
            <person name="De vries R.P."/>
            <person name="Wiebenga A."/>
            <person name="Yadav J.S."/>
            <person name="Braun E.L."/>
            <person name="Baker S."/>
            <person name="Garre V."/>
            <person name="Horwitz B."/>
            <person name="Torres-Martinez S."/>
            <person name="Idnurm A."/>
            <person name="Herrera-Estrella A."/>
            <person name="Gabaldon T."/>
            <person name="Grigoriev I.V."/>
        </authorList>
    </citation>
    <scope>NUCLEOTIDE SEQUENCE [LARGE SCALE GENOMIC DNA]</scope>
    <source>
        <strain evidence="2">NRRL 1555(-)</strain>
    </source>
</reference>
<proteinExistence type="predicted"/>
<dbReference type="GeneID" id="29003419"/>
<keyword evidence="2" id="KW-1185">Reference proteome</keyword>
<gene>
    <name evidence="1" type="ORF">PHYBLDRAFT_71622</name>
</gene>
<dbReference type="RefSeq" id="XP_018283900.1">
    <property type="nucleotide sequence ID" value="XM_018442513.1"/>
</dbReference>
<evidence type="ECO:0000313" key="1">
    <source>
        <dbReference type="EMBL" id="OAD65860.1"/>
    </source>
</evidence>
<name>A0A163CVD2_PHYB8</name>
<protein>
    <submittedName>
        <fullName evidence="1">Uncharacterized protein</fullName>
    </submittedName>
</protein>
<dbReference type="Proteomes" id="UP000077315">
    <property type="component" value="Unassembled WGS sequence"/>
</dbReference>
<dbReference type="InParanoid" id="A0A163CVD2"/>
<accession>A0A163CVD2</accession>
<dbReference type="AlphaFoldDB" id="A0A163CVD2"/>
<dbReference type="VEuPathDB" id="FungiDB:PHYBLDRAFT_71622"/>